<dbReference type="InterPro" id="IPR036396">
    <property type="entry name" value="Cyt_P450_sf"/>
</dbReference>
<evidence type="ECO:0000313" key="8">
    <source>
        <dbReference type="EMBL" id="CAJ0587497.1"/>
    </source>
</evidence>
<organism evidence="8 9">
    <name type="scientific">Mesorhabditis spiculigera</name>
    <dbReference type="NCBI Taxonomy" id="96644"/>
    <lineage>
        <taxon>Eukaryota</taxon>
        <taxon>Metazoa</taxon>
        <taxon>Ecdysozoa</taxon>
        <taxon>Nematoda</taxon>
        <taxon>Chromadorea</taxon>
        <taxon>Rhabditida</taxon>
        <taxon>Rhabditina</taxon>
        <taxon>Rhabditomorpha</taxon>
        <taxon>Rhabditoidea</taxon>
        <taxon>Rhabditidae</taxon>
        <taxon>Mesorhabditinae</taxon>
        <taxon>Mesorhabditis</taxon>
    </lineage>
</organism>
<evidence type="ECO:0000313" key="9">
    <source>
        <dbReference type="Proteomes" id="UP001177023"/>
    </source>
</evidence>
<comment type="caution">
    <text evidence="8">The sequence shown here is derived from an EMBL/GenBank/DDBJ whole genome shotgun (WGS) entry which is preliminary data.</text>
</comment>
<dbReference type="InterPro" id="IPR050196">
    <property type="entry name" value="Cytochrome_P450_Monoox"/>
</dbReference>
<keyword evidence="9" id="KW-1185">Reference proteome</keyword>
<evidence type="ECO:0000256" key="2">
    <source>
        <dbReference type="ARBA" id="ARBA00010617"/>
    </source>
</evidence>
<evidence type="ECO:0000256" key="6">
    <source>
        <dbReference type="PIRSR" id="PIRSR602401-1"/>
    </source>
</evidence>
<evidence type="ECO:0000256" key="4">
    <source>
        <dbReference type="ARBA" id="ARBA00023004"/>
    </source>
</evidence>
<dbReference type="PRINTS" id="PR00385">
    <property type="entry name" value="P450"/>
</dbReference>
<dbReference type="Pfam" id="PF00067">
    <property type="entry name" value="p450"/>
    <property type="match status" value="1"/>
</dbReference>
<dbReference type="InterPro" id="IPR017972">
    <property type="entry name" value="Cyt_P450_CS"/>
</dbReference>
<keyword evidence="7" id="KW-0560">Oxidoreductase</keyword>
<dbReference type="AlphaFoldDB" id="A0AA36GIY5"/>
<keyword evidence="6 7" id="KW-0479">Metal-binding</keyword>
<reference evidence="8" key="1">
    <citation type="submission" date="2023-06" db="EMBL/GenBank/DDBJ databases">
        <authorList>
            <person name="Delattre M."/>
        </authorList>
    </citation>
    <scope>NUCLEOTIDE SEQUENCE</scope>
    <source>
        <strain evidence="8">AF72</strain>
    </source>
</reference>
<dbReference type="GO" id="GO:0004497">
    <property type="term" value="F:monooxygenase activity"/>
    <property type="evidence" value="ECO:0007669"/>
    <property type="project" value="UniProtKB-KW"/>
</dbReference>
<evidence type="ECO:0000256" key="3">
    <source>
        <dbReference type="ARBA" id="ARBA00022617"/>
    </source>
</evidence>
<dbReference type="PRINTS" id="PR00463">
    <property type="entry name" value="EP450I"/>
</dbReference>
<sequence>MPALLSTIFAIFCVYFGYRLVRWLSEIARMKRVAALIPGTDEELPGFGMALTWARMDSSQILDWELATSEKIQQQGHNVMRANFAHEVFIIPINGEAIKPIIDSKEEITKGLGYDEIKEWLGLGLLLSDGSKWQHRRRLITPTFHFRHLENYVKTFNNHSKVFAEVVSELNGAEFDAMPYVKRCALDVICDSAMGTCVNVQRNPSHPFLVALRDFLWVTTEKALKAQNWFYPYYYFSGNKKTYDVSLDVLHTFTKKVIAERKERRAKGDKTTGNETNFLDMLLEVYDAGEIDDEGVREEVDTFMFEGHDTTSSGVAWAVWCLAKHPEVQQKLYQEICDIAGSGDEPITTEHLKEMTYLDQVVKEVFRLYAPVPQVNRRLQGDFKSGDYIFPKGAIVTIAPIILARNRSIWGDDVLKFDPERFSPEREVKRHAFDYIPFSAGPRNCIGQRFALLEAKVMICWMIRSFELSATRPFDSLRTGSEAVLTPLDGIPVSAKRRTT</sequence>
<feature type="binding site" description="axial binding residue" evidence="6">
    <location>
        <position position="445"/>
    </location>
    <ligand>
        <name>heme</name>
        <dbReference type="ChEBI" id="CHEBI:30413"/>
    </ligand>
    <ligandPart>
        <name>Fe</name>
        <dbReference type="ChEBI" id="CHEBI:18248"/>
    </ligandPart>
</feature>
<dbReference type="InterPro" id="IPR002401">
    <property type="entry name" value="Cyt_P450_E_grp-I"/>
</dbReference>
<dbReference type="GO" id="GO:0005506">
    <property type="term" value="F:iron ion binding"/>
    <property type="evidence" value="ECO:0007669"/>
    <property type="project" value="InterPro"/>
</dbReference>
<accession>A0AA36GIY5</accession>
<evidence type="ECO:0000256" key="7">
    <source>
        <dbReference type="RuleBase" id="RU000461"/>
    </source>
</evidence>
<dbReference type="EMBL" id="CATQJA010002710">
    <property type="protein sequence ID" value="CAJ0587497.1"/>
    <property type="molecule type" value="Genomic_DNA"/>
</dbReference>
<keyword evidence="3 6" id="KW-0349">Heme</keyword>
<dbReference type="CDD" id="cd20628">
    <property type="entry name" value="CYP4"/>
    <property type="match status" value="1"/>
</dbReference>
<dbReference type="GO" id="GO:0020037">
    <property type="term" value="F:heme binding"/>
    <property type="evidence" value="ECO:0007669"/>
    <property type="project" value="InterPro"/>
</dbReference>
<evidence type="ECO:0000256" key="1">
    <source>
        <dbReference type="ARBA" id="ARBA00001971"/>
    </source>
</evidence>
<gene>
    <name evidence="8" type="ORF">MSPICULIGERA_LOCUS25462</name>
</gene>
<evidence type="ECO:0008006" key="10">
    <source>
        <dbReference type="Google" id="ProtNLM"/>
    </source>
</evidence>
<dbReference type="PROSITE" id="PS00086">
    <property type="entry name" value="CYTOCHROME_P450"/>
    <property type="match status" value="1"/>
</dbReference>
<dbReference type="Proteomes" id="UP001177023">
    <property type="component" value="Unassembled WGS sequence"/>
</dbReference>
<dbReference type="Gene3D" id="1.10.630.10">
    <property type="entry name" value="Cytochrome P450"/>
    <property type="match status" value="1"/>
</dbReference>
<dbReference type="PANTHER" id="PTHR24291:SF130">
    <property type="entry name" value="CYTOCHROME P450 FAMILY"/>
    <property type="match status" value="1"/>
</dbReference>
<dbReference type="InterPro" id="IPR001128">
    <property type="entry name" value="Cyt_P450"/>
</dbReference>
<evidence type="ECO:0000256" key="5">
    <source>
        <dbReference type="ARBA" id="ARBA00023033"/>
    </source>
</evidence>
<keyword evidence="4 6" id="KW-0408">Iron</keyword>
<dbReference type="PANTHER" id="PTHR24291">
    <property type="entry name" value="CYTOCHROME P450 FAMILY 4"/>
    <property type="match status" value="1"/>
</dbReference>
<keyword evidence="5 7" id="KW-0503">Monooxygenase</keyword>
<protein>
    <recommendedName>
        <fullName evidence="10">Cytochrome P450</fullName>
    </recommendedName>
</protein>
<comment type="similarity">
    <text evidence="2 7">Belongs to the cytochrome P450 family.</text>
</comment>
<feature type="non-terminal residue" evidence="8">
    <location>
        <position position="500"/>
    </location>
</feature>
<name>A0AA36GIY5_9BILA</name>
<proteinExistence type="inferred from homology"/>
<dbReference type="SUPFAM" id="SSF48264">
    <property type="entry name" value="Cytochrome P450"/>
    <property type="match status" value="1"/>
</dbReference>
<dbReference type="GO" id="GO:0016705">
    <property type="term" value="F:oxidoreductase activity, acting on paired donors, with incorporation or reduction of molecular oxygen"/>
    <property type="evidence" value="ECO:0007669"/>
    <property type="project" value="InterPro"/>
</dbReference>
<comment type="cofactor">
    <cofactor evidence="1 6">
        <name>heme</name>
        <dbReference type="ChEBI" id="CHEBI:30413"/>
    </cofactor>
</comment>